<evidence type="ECO:0000313" key="10">
    <source>
        <dbReference type="Proteomes" id="UP000006310"/>
    </source>
</evidence>
<dbReference type="GO" id="GO:0003688">
    <property type="term" value="F:DNA replication origin binding"/>
    <property type="evidence" value="ECO:0007669"/>
    <property type="project" value="TreeGrafter"/>
</dbReference>
<feature type="compositionally biased region" description="Basic and acidic residues" evidence="8">
    <location>
        <begin position="261"/>
        <end position="278"/>
    </location>
</feature>
<dbReference type="PANTHER" id="PTHR28124:SF1">
    <property type="entry name" value="DNA REPLICATION REGULATOR SLD2"/>
    <property type="match status" value="1"/>
</dbReference>
<accession>J7RU19</accession>
<evidence type="ECO:0000256" key="6">
    <source>
        <dbReference type="ARBA" id="ARBA00023306"/>
    </source>
</evidence>
<protein>
    <recommendedName>
        <fullName evidence="3 7">DNA replication regulator SLD2</fullName>
    </recommendedName>
</protein>
<evidence type="ECO:0000256" key="4">
    <source>
        <dbReference type="ARBA" id="ARBA00022705"/>
    </source>
</evidence>
<dbReference type="OMA" id="TWEHDFI"/>
<dbReference type="KEGG" id="kng:KNAG_0A06440"/>
<dbReference type="CDD" id="cd22289">
    <property type="entry name" value="RecQL4_SLD2_NTD"/>
    <property type="match status" value="1"/>
</dbReference>
<feature type="region of interest" description="Disordered" evidence="8">
    <location>
        <begin position="208"/>
        <end position="314"/>
    </location>
</feature>
<evidence type="ECO:0000256" key="3">
    <source>
        <dbReference type="ARBA" id="ARBA00018363"/>
    </source>
</evidence>
<name>J7RU19_HUIN7</name>
<evidence type="ECO:0000256" key="2">
    <source>
        <dbReference type="ARBA" id="ARBA00007276"/>
    </source>
</evidence>
<dbReference type="GO" id="GO:0031261">
    <property type="term" value="C:DNA replication preinitiation complex"/>
    <property type="evidence" value="ECO:0007669"/>
    <property type="project" value="TreeGrafter"/>
</dbReference>
<feature type="compositionally biased region" description="Acidic residues" evidence="8">
    <location>
        <begin position="208"/>
        <end position="218"/>
    </location>
</feature>
<keyword evidence="6 7" id="KW-0131">Cell cycle</keyword>
<dbReference type="PANTHER" id="PTHR28124">
    <property type="entry name" value="DNA REPLICATION REGULATOR SLD2"/>
    <property type="match status" value="1"/>
</dbReference>
<sequence length="314" mass="36467">MDFPLLKRQLKEWEHDFIRRHSRPPTRRDVDASAPMKAKYKQYSQLKAARARGERQQRTPVKQAPVERLRETPDWQCGPTPQVLGESVGILDLTPVVKRLDIRVDPDSEEEDDKTLGESQVDTPVEAQVEALDSTVTLLRPPSQSRYGPNSPLKIGCALKWKKSPKGQVRASPLKYTPSPLWKRSLTKSLAELENEFQSVRRELNITEEVETEDEQEQEQEHIPEKKKRNRRILRRLDAGQGDEAAVTDQTDLHGMMLKLKNGETIEREPQPVKNEPKRSKKPKKYNLVSDNFRRLKLPTNKSRKNARNWRRKH</sequence>
<reference evidence="10" key="2">
    <citation type="submission" date="2012-08" db="EMBL/GenBank/DDBJ databases">
        <title>Genome sequence of Kazachstania naganishii.</title>
        <authorList>
            <person name="Gordon J.L."/>
            <person name="Armisen D."/>
            <person name="Proux-Wera E."/>
            <person name="OhEigeartaigh S.S."/>
            <person name="Byrne K.P."/>
            <person name="Wolfe K.H."/>
        </authorList>
    </citation>
    <scope>NUCLEOTIDE SEQUENCE [LARGE SCALE GENOMIC DNA]</scope>
    <source>
        <strain evidence="10">ATCC MYA-139 / BCRC 22969 / CBS 8797 / CCRC 22969 / KCTC 17520 / NBRC 10181 / NCYC 3082</strain>
    </source>
</reference>
<dbReference type="GO" id="GO:0006270">
    <property type="term" value="P:DNA replication initiation"/>
    <property type="evidence" value="ECO:0007669"/>
    <property type="project" value="UniProtKB-UniRule"/>
</dbReference>
<evidence type="ECO:0000313" key="9">
    <source>
        <dbReference type="EMBL" id="CCK68302.1"/>
    </source>
</evidence>
<evidence type="ECO:0000256" key="5">
    <source>
        <dbReference type="ARBA" id="ARBA00023242"/>
    </source>
</evidence>
<proteinExistence type="inferred from homology"/>
<keyword evidence="4 7" id="KW-0235">DNA replication</keyword>
<dbReference type="Gene3D" id="1.10.10.1460">
    <property type="match status" value="1"/>
</dbReference>
<comment type="function">
    <text evidence="7">Has a role in the initiation of DNA replication. Required at S-phase checkpoint.</text>
</comment>
<feature type="region of interest" description="Disordered" evidence="8">
    <location>
        <begin position="48"/>
        <end position="81"/>
    </location>
</feature>
<keyword evidence="5 7" id="KW-0539">Nucleus</keyword>
<organism evidence="9 10">
    <name type="scientific">Huiozyma naganishii (strain ATCC MYA-139 / BCRC 22969 / CBS 8797 / KCTC 17520 / NBRC 10181 / NCYC 3082 / Yp74L-3)</name>
    <name type="common">Yeast</name>
    <name type="synonym">Kazachstania naganishii</name>
    <dbReference type="NCBI Taxonomy" id="1071383"/>
    <lineage>
        <taxon>Eukaryota</taxon>
        <taxon>Fungi</taxon>
        <taxon>Dikarya</taxon>
        <taxon>Ascomycota</taxon>
        <taxon>Saccharomycotina</taxon>
        <taxon>Saccharomycetes</taxon>
        <taxon>Saccharomycetales</taxon>
        <taxon>Saccharomycetaceae</taxon>
        <taxon>Huiozyma</taxon>
    </lineage>
</organism>
<dbReference type="RefSeq" id="XP_022462548.1">
    <property type="nucleotide sequence ID" value="XM_022610797.1"/>
</dbReference>
<evidence type="ECO:0000256" key="1">
    <source>
        <dbReference type="ARBA" id="ARBA00004123"/>
    </source>
</evidence>
<keyword evidence="10" id="KW-1185">Reference proteome</keyword>
<dbReference type="Pfam" id="PF11719">
    <property type="entry name" value="Drc1-Sld2"/>
    <property type="match status" value="1"/>
</dbReference>
<dbReference type="OrthoDB" id="8775810at2759"/>
<dbReference type="InterPro" id="IPR021110">
    <property type="entry name" value="DNA_rep_checkpnt_protein"/>
</dbReference>
<comment type="similarity">
    <text evidence="2 7">Belongs to the SLD2 family.</text>
</comment>
<dbReference type="InterPro" id="IPR040203">
    <property type="entry name" value="Sld2"/>
</dbReference>
<dbReference type="HOGENOM" id="CLU_057728_0_0_1"/>
<dbReference type="EMBL" id="HE978314">
    <property type="protein sequence ID" value="CCK68302.1"/>
    <property type="molecule type" value="Genomic_DNA"/>
</dbReference>
<dbReference type="GO" id="GO:1902977">
    <property type="term" value="P:mitotic DNA replication preinitiation complex assembly"/>
    <property type="evidence" value="ECO:0007669"/>
    <property type="project" value="TreeGrafter"/>
</dbReference>
<feature type="compositionally biased region" description="Basic residues" evidence="8">
    <location>
        <begin position="302"/>
        <end position="314"/>
    </location>
</feature>
<evidence type="ECO:0000256" key="7">
    <source>
        <dbReference type="RuleBase" id="RU367067"/>
    </source>
</evidence>
<dbReference type="GO" id="GO:0000727">
    <property type="term" value="P:double-strand break repair via break-induced replication"/>
    <property type="evidence" value="ECO:0007669"/>
    <property type="project" value="TreeGrafter"/>
</dbReference>
<evidence type="ECO:0000256" key="8">
    <source>
        <dbReference type="SAM" id="MobiDB-lite"/>
    </source>
</evidence>
<dbReference type="AlphaFoldDB" id="J7RU19"/>
<dbReference type="Proteomes" id="UP000006310">
    <property type="component" value="Chromosome 1"/>
</dbReference>
<dbReference type="GO" id="GO:0003697">
    <property type="term" value="F:single-stranded DNA binding"/>
    <property type="evidence" value="ECO:0007669"/>
    <property type="project" value="TreeGrafter"/>
</dbReference>
<dbReference type="eggNOG" id="ENOG502SCF7">
    <property type="taxonomic scope" value="Eukaryota"/>
</dbReference>
<gene>
    <name evidence="9" type="primary">KNAG0A06440</name>
    <name evidence="9" type="ordered locus">KNAG_0A06440</name>
</gene>
<comment type="subcellular location">
    <subcellularLocation>
        <location evidence="1 7">Nucleus</location>
    </subcellularLocation>
</comment>
<dbReference type="GeneID" id="34523937"/>
<feature type="compositionally biased region" description="Basic residues" evidence="8">
    <location>
        <begin position="225"/>
        <end position="234"/>
    </location>
</feature>
<reference evidence="9 10" key="1">
    <citation type="journal article" date="2011" name="Proc. Natl. Acad. Sci. U.S.A.">
        <title>Evolutionary erosion of yeast sex chromosomes by mating-type switching accidents.</title>
        <authorList>
            <person name="Gordon J.L."/>
            <person name="Armisen D."/>
            <person name="Proux-Wera E."/>
            <person name="Oheigeartaigh S.S."/>
            <person name="Byrne K.P."/>
            <person name="Wolfe K.H."/>
        </authorList>
    </citation>
    <scope>NUCLEOTIDE SEQUENCE [LARGE SCALE GENOMIC DNA]</scope>
    <source>
        <strain evidence="10">ATCC MYA-139 / BCRC 22969 / CBS 8797 / CCRC 22969 / KCTC 17520 / NBRC 10181 / NCYC 3082</strain>
    </source>
</reference>